<dbReference type="InterPro" id="IPR050266">
    <property type="entry name" value="AB_hydrolase_sf"/>
</dbReference>
<dbReference type="InterPro" id="IPR000073">
    <property type="entry name" value="AB_hydrolase_1"/>
</dbReference>
<gene>
    <name evidence="3" type="ORF">MCSF7_02928</name>
</gene>
<evidence type="ECO:0000313" key="3">
    <source>
        <dbReference type="EMBL" id="EGV00470.1"/>
    </source>
</evidence>
<protein>
    <submittedName>
        <fullName evidence="3">Triacylglycerol lipase</fullName>
    </submittedName>
</protein>
<comment type="similarity">
    <text evidence="1">Belongs to the lipase/esterase LIP3/BchO family.</text>
</comment>
<sequence>MIKEKINLLKDEITYYKDDNFDSSSLPIVLFIHGFGDTGTRALPLFKKENRNYKLISIDLPGCGESSNNELISLEYYRDILVEFVKKVLNNEDFYICAHSMGSHLTHFLSEVISNIKYALLTAPAIYYNNREIIPFLENKLSFFIPLNGEKLYENSLSLLAPHEEKSMQFPHVKNRILNTSIEYLQKNYDKFYNLVKTQLINFDYLQKNIKPLWKKFQNKTVLYAEFDKILPPSLIEEVINENHVKGLMAKNAGHAILFSVPEQINNLIQEMVQN</sequence>
<evidence type="ECO:0000259" key="2">
    <source>
        <dbReference type="Pfam" id="PF00561"/>
    </source>
</evidence>
<keyword evidence="4" id="KW-1185">Reference proteome</keyword>
<dbReference type="STRING" id="1037410.MCSF7_02928"/>
<name>F9UJC7_9BACT</name>
<dbReference type="PANTHER" id="PTHR43798">
    <property type="entry name" value="MONOACYLGLYCEROL LIPASE"/>
    <property type="match status" value="1"/>
</dbReference>
<dbReference type="AlphaFoldDB" id="F9UJC7"/>
<dbReference type="Pfam" id="PF00561">
    <property type="entry name" value="Abhydrolase_1"/>
    <property type="match status" value="1"/>
</dbReference>
<evidence type="ECO:0000256" key="1">
    <source>
        <dbReference type="ARBA" id="ARBA00006989"/>
    </source>
</evidence>
<proteinExistence type="inferred from homology"/>
<reference evidence="3 4" key="1">
    <citation type="journal article" date="2013" name="Genome Announc.">
        <title>Genome Sequence of Mycoplasma columbinum Strain SF7.</title>
        <authorList>
            <person name="Guo Z."/>
            <person name="Xu X."/>
            <person name="Zheng Q."/>
            <person name="Li T."/>
            <person name="Kuang S."/>
            <person name="Zhang Z."/>
            <person name="Chen Y."/>
            <person name="Lu X."/>
            <person name="Zhou R."/>
            <person name="Bi D."/>
            <person name="Jin H."/>
        </authorList>
    </citation>
    <scope>NUCLEOTIDE SEQUENCE [LARGE SCALE GENOMIC DNA]</scope>
    <source>
        <strain evidence="3 4">SF7</strain>
    </source>
</reference>
<feature type="domain" description="AB hydrolase-1" evidence="2">
    <location>
        <begin position="27"/>
        <end position="259"/>
    </location>
</feature>
<comment type="caution">
    <text evidence="3">The sequence shown here is derived from an EMBL/GenBank/DDBJ whole genome shotgun (WGS) entry which is preliminary data.</text>
</comment>
<dbReference type="InterPro" id="IPR029058">
    <property type="entry name" value="AB_hydrolase_fold"/>
</dbReference>
<evidence type="ECO:0000313" key="4">
    <source>
        <dbReference type="Proteomes" id="UP000004978"/>
    </source>
</evidence>
<organism evidence="3 4">
    <name type="scientific">Mycoplasmopsis columbina SF7</name>
    <dbReference type="NCBI Taxonomy" id="1037410"/>
    <lineage>
        <taxon>Bacteria</taxon>
        <taxon>Bacillati</taxon>
        <taxon>Mycoplasmatota</taxon>
        <taxon>Mycoplasmoidales</taxon>
        <taxon>Metamycoplasmataceae</taxon>
        <taxon>Mycoplasmopsis</taxon>
    </lineage>
</organism>
<dbReference type="SUPFAM" id="SSF53474">
    <property type="entry name" value="alpha/beta-Hydrolases"/>
    <property type="match status" value="1"/>
</dbReference>
<dbReference type="Proteomes" id="UP000004978">
    <property type="component" value="Unassembled WGS sequence"/>
</dbReference>
<dbReference type="RefSeq" id="WP_006608394.1">
    <property type="nucleotide sequence ID" value="NZ_AFXA01000005.1"/>
</dbReference>
<dbReference type="eggNOG" id="COG2267">
    <property type="taxonomic scope" value="Bacteria"/>
</dbReference>
<accession>F9UJC7</accession>
<dbReference type="Gene3D" id="3.40.50.1820">
    <property type="entry name" value="alpha/beta hydrolase"/>
    <property type="match status" value="1"/>
</dbReference>
<dbReference type="EMBL" id="AFXA01000005">
    <property type="protein sequence ID" value="EGV00470.1"/>
    <property type="molecule type" value="Genomic_DNA"/>
</dbReference>